<proteinExistence type="predicted"/>
<dbReference type="EMBL" id="CP015005">
    <property type="protein sequence ID" value="AMS41567.1"/>
    <property type="molecule type" value="Genomic_DNA"/>
</dbReference>
<keyword evidence="2" id="KW-0659">Purine metabolism</keyword>
<comment type="catalytic activity">
    <reaction evidence="4">
        <text>(S)-ureidoglycolate = urea + glyoxylate</text>
        <dbReference type="Rhea" id="RHEA:11304"/>
        <dbReference type="ChEBI" id="CHEBI:16199"/>
        <dbReference type="ChEBI" id="CHEBI:36655"/>
        <dbReference type="ChEBI" id="CHEBI:57296"/>
        <dbReference type="EC" id="4.3.2.3"/>
    </reaction>
</comment>
<gene>
    <name evidence="5" type="ORF">AA2016_2642</name>
    <name evidence="6" type="ORF">FHS67_000378</name>
</gene>
<evidence type="ECO:0000313" key="5">
    <source>
        <dbReference type="EMBL" id="AMS41567.1"/>
    </source>
</evidence>
<evidence type="ECO:0000313" key="8">
    <source>
        <dbReference type="Proteomes" id="UP000577697"/>
    </source>
</evidence>
<dbReference type="PANTHER" id="PTHR21221">
    <property type="entry name" value="UREIDOGLYCOLATE HYDROLASE"/>
    <property type="match status" value="1"/>
</dbReference>
<dbReference type="InterPro" id="IPR047233">
    <property type="entry name" value="UAH_cupin"/>
</dbReference>
<dbReference type="PANTHER" id="PTHR21221:SF1">
    <property type="entry name" value="UREIDOGLYCOLATE LYASE"/>
    <property type="match status" value="1"/>
</dbReference>
<evidence type="ECO:0000313" key="7">
    <source>
        <dbReference type="Proteomes" id="UP000075755"/>
    </source>
</evidence>
<dbReference type="SUPFAM" id="SSF51182">
    <property type="entry name" value="RmlC-like cupins"/>
    <property type="match status" value="1"/>
</dbReference>
<dbReference type="Pfam" id="PF04115">
    <property type="entry name" value="Ureidogly_lyase"/>
    <property type="match status" value="1"/>
</dbReference>
<dbReference type="InterPro" id="IPR024060">
    <property type="entry name" value="Ureidoglycolate_lyase_dom_sf"/>
</dbReference>
<evidence type="ECO:0000256" key="2">
    <source>
        <dbReference type="ARBA" id="ARBA00022631"/>
    </source>
</evidence>
<dbReference type="GO" id="GO:0004848">
    <property type="term" value="F:ureidoglycolate hydrolase activity"/>
    <property type="evidence" value="ECO:0007669"/>
    <property type="project" value="InterPro"/>
</dbReference>
<keyword evidence="8" id="KW-1185">Reference proteome</keyword>
<reference evidence="5 7" key="1">
    <citation type="submission" date="2016-03" db="EMBL/GenBank/DDBJ databases">
        <title>Complete genome of Aminobacter aminovorans KCTC 2477.</title>
        <authorList>
            <person name="Kim K.M."/>
        </authorList>
    </citation>
    <scope>NUCLEOTIDE SEQUENCE [LARGE SCALE GENOMIC DNA]</scope>
    <source>
        <strain evidence="5 7">KCTC 2477</strain>
    </source>
</reference>
<dbReference type="KEGG" id="aak:AA2016_2642"/>
<dbReference type="Gene3D" id="2.60.120.480">
    <property type="entry name" value="Ureidoglycolate hydrolase"/>
    <property type="match status" value="1"/>
</dbReference>
<dbReference type="AlphaFoldDB" id="A0AAC9FDL2"/>
<dbReference type="InterPro" id="IPR007247">
    <property type="entry name" value="Ureidogly_lyase"/>
</dbReference>
<sequence length="188" mass="20364">MARCFIPVQPLSRDGFAPYGDVIDAGGPESFPTNGGAAHRFHRLGVADCGAEGGAALLSIFRVLHAGLPPRVKMMERHPLSSQAFMPLAGQRFVVIVAPAQCRPDPEMLRAFVTDGRQGVNYHRATWHHPLVALDGGDFLVVDRDGPGPDFNQDYEEVFLSGDVLIDMRAVEAALSTLSPTSSQEQNR</sequence>
<dbReference type="Proteomes" id="UP000577697">
    <property type="component" value="Unassembled WGS sequence"/>
</dbReference>
<organism evidence="5 7">
    <name type="scientific">Aminobacter aminovorans</name>
    <name type="common">Chelatobacter heintzii</name>
    <dbReference type="NCBI Taxonomy" id="83263"/>
    <lineage>
        <taxon>Bacteria</taxon>
        <taxon>Pseudomonadati</taxon>
        <taxon>Pseudomonadota</taxon>
        <taxon>Alphaproteobacteria</taxon>
        <taxon>Hyphomicrobiales</taxon>
        <taxon>Phyllobacteriaceae</taxon>
        <taxon>Aminobacter</taxon>
    </lineage>
</organism>
<reference evidence="6 8" key="2">
    <citation type="submission" date="2020-08" db="EMBL/GenBank/DDBJ databases">
        <title>Genomic Encyclopedia of Type Strains, Phase IV (KMG-IV): sequencing the most valuable type-strain genomes for metagenomic binning, comparative biology and taxonomic classification.</title>
        <authorList>
            <person name="Goeker M."/>
        </authorList>
    </citation>
    <scope>NUCLEOTIDE SEQUENCE [LARGE SCALE GENOMIC DNA]</scope>
    <source>
        <strain evidence="6 8">DSM 10368</strain>
    </source>
</reference>
<dbReference type="NCBIfam" id="NF009932">
    <property type="entry name" value="PRK13395.1"/>
    <property type="match status" value="1"/>
</dbReference>
<protein>
    <submittedName>
        <fullName evidence="5">Ureidoglycolate lyase</fullName>
        <ecNumber evidence="6">4.3.2.3</ecNumber>
    </submittedName>
</protein>
<evidence type="ECO:0000256" key="1">
    <source>
        <dbReference type="ARBA" id="ARBA00011738"/>
    </source>
</evidence>
<evidence type="ECO:0000256" key="3">
    <source>
        <dbReference type="ARBA" id="ARBA00023239"/>
    </source>
</evidence>
<dbReference type="GO" id="GO:0000256">
    <property type="term" value="P:allantoin catabolic process"/>
    <property type="evidence" value="ECO:0007669"/>
    <property type="project" value="InterPro"/>
</dbReference>
<dbReference type="EMBL" id="JACICB010000001">
    <property type="protein sequence ID" value="MBB3704084.1"/>
    <property type="molecule type" value="Genomic_DNA"/>
</dbReference>
<accession>A0AAC9FDL2</accession>
<evidence type="ECO:0000256" key="4">
    <source>
        <dbReference type="ARBA" id="ARBA00047684"/>
    </source>
</evidence>
<dbReference type="Proteomes" id="UP000075755">
    <property type="component" value="Chromosome"/>
</dbReference>
<keyword evidence="3 5" id="KW-0456">Lyase</keyword>
<evidence type="ECO:0000313" key="6">
    <source>
        <dbReference type="EMBL" id="MBB3704084.1"/>
    </source>
</evidence>
<dbReference type="RefSeq" id="WP_208993690.1">
    <property type="nucleotide sequence ID" value="NZ_CP015005.1"/>
</dbReference>
<dbReference type="CDD" id="cd20298">
    <property type="entry name" value="cupin_UAH"/>
    <property type="match status" value="1"/>
</dbReference>
<dbReference type="GO" id="GO:0006144">
    <property type="term" value="P:purine nucleobase metabolic process"/>
    <property type="evidence" value="ECO:0007669"/>
    <property type="project" value="UniProtKB-KW"/>
</dbReference>
<dbReference type="InterPro" id="IPR011051">
    <property type="entry name" value="RmlC_Cupin_sf"/>
</dbReference>
<dbReference type="GO" id="GO:0050385">
    <property type="term" value="F:ureidoglycolate lyase activity"/>
    <property type="evidence" value="ECO:0007669"/>
    <property type="project" value="UniProtKB-EC"/>
</dbReference>
<comment type="subunit">
    <text evidence="1">Homodimer.</text>
</comment>
<name>A0AAC9FDL2_AMIAI</name>
<dbReference type="EC" id="4.3.2.3" evidence="6"/>